<accession>A0A1I7BAQ5</accession>
<gene>
    <name evidence="2" type="ORF">SAMN04487904_11088</name>
</gene>
<reference evidence="3" key="1">
    <citation type="submission" date="2016-10" db="EMBL/GenBank/DDBJ databases">
        <authorList>
            <person name="Varghese N."/>
            <person name="Submissions S."/>
        </authorList>
    </citation>
    <scope>NUCLEOTIDE SEQUENCE [LARGE SCALE GENOMIC DNA]</scope>
    <source>
        <strain evidence="3">DSM 45501</strain>
    </source>
</reference>
<evidence type="ECO:0000313" key="3">
    <source>
        <dbReference type="Proteomes" id="UP000199165"/>
    </source>
</evidence>
<dbReference type="GO" id="GO:0006355">
    <property type="term" value="P:regulation of DNA-templated transcription"/>
    <property type="evidence" value="ECO:0007669"/>
    <property type="project" value="InterPro"/>
</dbReference>
<organism evidence="2 3">
    <name type="scientific">Actinopolyspora righensis</name>
    <dbReference type="NCBI Taxonomy" id="995060"/>
    <lineage>
        <taxon>Bacteria</taxon>
        <taxon>Bacillati</taxon>
        <taxon>Actinomycetota</taxon>
        <taxon>Actinomycetes</taxon>
        <taxon>Actinopolysporales</taxon>
        <taxon>Actinopolysporaceae</taxon>
        <taxon>Actinopolyspora</taxon>
        <taxon>Actinopolyspora alba group</taxon>
    </lineage>
</organism>
<dbReference type="EMBL" id="FPAT01000010">
    <property type="protein sequence ID" value="SFT84263.1"/>
    <property type="molecule type" value="Genomic_DNA"/>
</dbReference>
<dbReference type="GO" id="GO:0003677">
    <property type="term" value="F:DNA binding"/>
    <property type="evidence" value="ECO:0007669"/>
    <property type="project" value="InterPro"/>
</dbReference>
<keyword evidence="3" id="KW-1185">Reference proteome</keyword>
<dbReference type="Pfam" id="PF00196">
    <property type="entry name" value="GerE"/>
    <property type="match status" value="1"/>
</dbReference>
<dbReference type="Proteomes" id="UP000199165">
    <property type="component" value="Unassembled WGS sequence"/>
</dbReference>
<evidence type="ECO:0000313" key="2">
    <source>
        <dbReference type="EMBL" id="SFT84263.1"/>
    </source>
</evidence>
<dbReference type="AlphaFoldDB" id="A0A1I7BAQ5"/>
<proteinExistence type="predicted"/>
<protein>
    <submittedName>
        <fullName evidence="2">Regulatory protein, luxR family</fullName>
    </submittedName>
</protein>
<dbReference type="RefSeq" id="WP_139235252.1">
    <property type="nucleotide sequence ID" value="NZ_FPAT01000010.1"/>
</dbReference>
<dbReference type="CDD" id="cd06170">
    <property type="entry name" value="LuxR_C_like"/>
    <property type="match status" value="1"/>
</dbReference>
<name>A0A1I7BAQ5_9ACTN</name>
<dbReference type="InterPro" id="IPR036388">
    <property type="entry name" value="WH-like_DNA-bd_sf"/>
</dbReference>
<dbReference type="PANTHER" id="PTHR34293:SF1">
    <property type="entry name" value="HTH-TYPE TRANSCRIPTIONAL REGULATOR TRMBL2"/>
    <property type="match status" value="1"/>
</dbReference>
<dbReference type="PROSITE" id="PS50043">
    <property type="entry name" value="HTH_LUXR_2"/>
    <property type="match status" value="1"/>
</dbReference>
<dbReference type="SMART" id="SM00421">
    <property type="entry name" value="HTH_LUXR"/>
    <property type="match status" value="1"/>
</dbReference>
<dbReference type="PANTHER" id="PTHR34293">
    <property type="entry name" value="HTH-TYPE TRANSCRIPTIONAL REGULATOR TRMBL2"/>
    <property type="match status" value="1"/>
</dbReference>
<feature type="domain" description="HTH luxR-type" evidence="1">
    <location>
        <begin position="266"/>
        <end position="331"/>
    </location>
</feature>
<dbReference type="InterPro" id="IPR051797">
    <property type="entry name" value="TrmB-like"/>
</dbReference>
<dbReference type="InterPro" id="IPR000792">
    <property type="entry name" value="Tscrpt_reg_LuxR_C"/>
</dbReference>
<dbReference type="SUPFAM" id="SSF46894">
    <property type="entry name" value="C-terminal effector domain of the bipartite response regulators"/>
    <property type="match status" value="1"/>
</dbReference>
<sequence>MTVFTESPLRPDRQEHVDHVPLGLSRSSETVYRAMLGSPRFRLSELAECLGYDVERLAEVVEELRLEGMVADSADESEAVRAVEPCLALRALAARRLCATRGIDPVPRPEAVERLINLREQRRSEREFESAGLDELAAVVERLVAHADREVVMLVPESERTSCEFSRLIPEWASRRGLTVRSVWRADVIRSAARRAHGAWLGRQGFEVRVVRSVPLRAVLVDDAVAVLGDDEEVRVLRGTRQVTEVRRIAAELWNSASPVRSGSTSDRGAEVAGSRHATVLRLLAEGLTDDGIARRTGVSVRTVRNDVASAMSRLDSRSRFQAGVRAARLGLF</sequence>
<dbReference type="STRING" id="995060.SAMN04487904_11088"/>
<dbReference type="InterPro" id="IPR016032">
    <property type="entry name" value="Sig_transdc_resp-reg_C-effctor"/>
</dbReference>
<evidence type="ECO:0000259" key="1">
    <source>
        <dbReference type="PROSITE" id="PS50043"/>
    </source>
</evidence>
<dbReference type="Gene3D" id="1.10.10.10">
    <property type="entry name" value="Winged helix-like DNA-binding domain superfamily/Winged helix DNA-binding domain"/>
    <property type="match status" value="1"/>
</dbReference>